<proteinExistence type="predicted"/>
<evidence type="ECO:0008006" key="4">
    <source>
        <dbReference type="Google" id="ProtNLM"/>
    </source>
</evidence>
<keyword evidence="1" id="KW-0812">Transmembrane</keyword>
<organism evidence="2 3">
    <name type="scientific">Burkholderia mayonis</name>
    <dbReference type="NCBI Taxonomy" id="1385591"/>
    <lineage>
        <taxon>Bacteria</taxon>
        <taxon>Pseudomonadati</taxon>
        <taxon>Pseudomonadota</taxon>
        <taxon>Betaproteobacteria</taxon>
        <taxon>Burkholderiales</taxon>
        <taxon>Burkholderiaceae</taxon>
        <taxon>Burkholderia</taxon>
        <taxon>pseudomallei group</taxon>
    </lineage>
</organism>
<gene>
    <name evidence="2" type="ORF">WS71_22600</name>
</gene>
<dbReference type="Proteomes" id="UP000067711">
    <property type="component" value="Chromosome 1"/>
</dbReference>
<sequence>MNQTLFLALVLLAGAVGLGLTGLTISQNESHAASFLPAGLFYTGACIALAGALVCLLVSVNKGE</sequence>
<keyword evidence="1" id="KW-1133">Transmembrane helix</keyword>
<accession>A0A1B4G293</accession>
<keyword evidence="1" id="KW-0472">Membrane</keyword>
<feature type="transmembrane region" description="Helical" evidence="1">
    <location>
        <begin position="41"/>
        <end position="60"/>
    </location>
</feature>
<evidence type="ECO:0000313" key="3">
    <source>
        <dbReference type="Proteomes" id="UP000067711"/>
    </source>
</evidence>
<evidence type="ECO:0000313" key="2">
    <source>
        <dbReference type="EMBL" id="AOJ10040.1"/>
    </source>
</evidence>
<dbReference type="AlphaFoldDB" id="A0A1B4G293"/>
<reference evidence="2 3" key="1">
    <citation type="submission" date="2015-12" db="EMBL/GenBank/DDBJ databases">
        <title>Diversity of Burkholderia near neighbor genomes.</title>
        <authorList>
            <person name="Sahl J."/>
            <person name="Wagner D."/>
            <person name="Keim P."/>
        </authorList>
    </citation>
    <scope>NUCLEOTIDE SEQUENCE [LARGE SCALE GENOMIC DNA]</scope>
    <source>
        <strain evidence="2 3">BDU8</strain>
    </source>
</reference>
<protein>
    <recommendedName>
        <fullName evidence="4">DUF3955 domain-containing protein</fullName>
    </recommendedName>
</protein>
<dbReference type="RefSeq" id="WP_108026983.1">
    <property type="nucleotide sequence ID" value="NZ_CP013389.1"/>
</dbReference>
<dbReference type="EMBL" id="CP013389">
    <property type="protein sequence ID" value="AOJ10040.1"/>
    <property type="molecule type" value="Genomic_DNA"/>
</dbReference>
<evidence type="ECO:0000256" key="1">
    <source>
        <dbReference type="SAM" id="Phobius"/>
    </source>
</evidence>
<name>A0A1B4G293_9BURK</name>